<name>A0A3N4J7H2_9PEZI</name>
<proteinExistence type="predicted"/>
<reference evidence="2 3" key="1">
    <citation type="journal article" date="2018" name="Nat. Ecol. Evol.">
        <title>Pezizomycetes genomes reveal the molecular basis of ectomycorrhizal truffle lifestyle.</title>
        <authorList>
            <person name="Murat C."/>
            <person name="Payen T."/>
            <person name="Noel B."/>
            <person name="Kuo A."/>
            <person name="Morin E."/>
            <person name="Chen J."/>
            <person name="Kohler A."/>
            <person name="Krizsan K."/>
            <person name="Balestrini R."/>
            <person name="Da Silva C."/>
            <person name="Montanini B."/>
            <person name="Hainaut M."/>
            <person name="Levati E."/>
            <person name="Barry K.W."/>
            <person name="Belfiori B."/>
            <person name="Cichocki N."/>
            <person name="Clum A."/>
            <person name="Dockter R.B."/>
            <person name="Fauchery L."/>
            <person name="Guy J."/>
            <person name="Iotti M."/>
            <person name="Le Tacon F."/>
            <person name="Lindquist E.A."/>
            <person name="Lipzen A."/>
            <person name="Malagnac F."/>
            <person name="Mello A."/>
            <person name="Molinier V."/>
            <person name="Miyauchi S."/>
            <person name="Poulain J."/>
            <person name="Riccioni C."/>
            <person name="Rubini A."/>
            <person name="Sitrit Y."/>
            <person name="Splivallo R."/>
            <person name="Traeger S."/>
            <person name="Wang M."/>
            <person name="Zifcakova L."/>
            <person name="Wipf D."/>
            <person name="Zambonelli A."/>
            <person name="Paolocci F."/>
            <person name="Nowrousian M."/>
            <person name="Ottonello S."/>
            <person name="Baldrian P."/>
            <person name="Spatafora J.W."/>
            <person name="Henrissat B."/>
            <person name="Nagy L.G."/>
            <person name="Aury J.M."/>
            <person name="Wincker P."/>
            <person name="Grigoriev I.V."/>
            <person name="Bonfante P."/>
            <person name="Martin F.M."/>
        </authorList>
    </citation>
    <scope>NUCLEOTIDE SEQUENCE [LARGE SCALE GENOMIC DNA]</scope>
    <source>
        <strain evidence="2 3">120613-1</strain>
    </source>
</reference>
<evidence type="ECO:0000256" key="1">
    <source>
        <dbReference type="SAM" id="MobiDB-lite"/>
    </source>
</evidence>
<dbReference type="Proteomes" id="UP000276215">
    <property type="component" value="Unassembled WGS sequence"/>
</dbReference>
<keyword evidence="3" id="KW-1185">Reference proteome</keyword>
<protein>
    <submittedName>
        <fullName evidence="2">Uncharacterized protein</fullName>
    </submittedName>
</protein>
<evidence type="ECO:0000313" key="3">
    <source>
        <dbReference type="Proteomes" id="UP000276215"/>
    </source>
</evidence>
<feature type="compositionally biased region" description="Polar residues" evidence="1">
    <location>
        <begin position="67"/>
        <end position="89"/>
    </location>
</feature>
<dbReference type="AlphaFoldDB" id="A0A3N4J7H2"/>
<evidence type="ECO:0000313" key="2">
    <source>
        <dbReference type="EMBL" id="RPA92958.1"/>
    </source>
</evidence>
<organism evidence="2 3">
    <name type="scientific">Choiromyces venosus 120613-1</name>
    <dbReference type="NCBI Taxonomy" id="1336337"/>
    <lineage>
        <taxon>Eukaryota</taxon>
        <taxon>Fungi</taxon>
        <taxon>Dikarya</taxon>
        <taxon>Ascomycota</taxon>
        <taxon>Pezizomycotina</taxon>
        <taxon>Pezizomycetes</taxon>
        <taxon>Pezizales</taxon>
        <taxon>Tuberaceae</taxon>
        <taxon>Choiromyces</taxon>
    </lineage>
</organism>
<dbReference type="EMBL" id="ML120462">
    <property type="protein sequence ID" value="RPA92958.1"/>
    <property type="molecule type" value="Genomic_DNA"/>
</dbReference>
<accession>A0A3N4J7H2</accession>
<sequence length="96" mass="10818">MNYDRYLYHTITSGLRTFMNTMPDILFPSNHLPPSLTRSLRHGRPIASITQPELTITDLPTDSDYRTASKTVPSFLPSFTPSVKQTSEHPNLGKQA</sequence>
<gene>
    <name evidence="2" type="ORF">L873DRAFT_1847440</name>
</gene>
<feature type="region of interest" description="Disordered" evidence="1">
    <location>
        <begin position="67"/>
        <end position="96"/>
    </location>
</feature>